<reference evidence="7" key="1">
    <citation type="submission" date="2016-10" db="EMBL/GenBank/DDBJ databases">
        <authorList>
            <person name="Varghese N."/>
            <person name="Submissions S."/>
        </authorList>
    </citation>
    <scope>NUCLEOTIDE SEQUENCE [LARGE SCALE GENOMIC DNA]</scope>
    <source>
        <strain evidence="7">DSM 21650</strain>
    </source>
</reference>
<dbReference type="Gene3D" id="3.30.2350.10">
    <property type="entry name" value="Pseudouridine synthase"/>
    <property type="match status" value="1"/>
</dbReference>
<dbReference type="GO" id="GO:0140098">
    <property type="term" value="F:catalytic activity, acting on RNA"/>
    <property type="evidence" value="ECO:0007669"/>
    <property type="project" value="UniProtKB-ARBA"/>
</dbReference>
<evidence type="ECO:0000256" key="4">
    <source>
        <dbReference type="ARBA" id="ARBA00033164"/>
    </source>
</evidence>
<comment type="catalytic activity">
    <reaction evidence="1">
        <text>a uridine in RNA = a pseudouridine in RNA</text>
        <dbReference type="Rhea" id="RHEA:48348"/>
        <dbReference type="Rhea" id="RHEA-COMP:12068"/>
        <dbReference type="Rhea" id="RHEA-COMP:12069"/>
        <dbReference type="ChEBI" id="CHEBI:65314"/>
        <dbReference type="ChEBI" id="CHEBI:65315"/>
    </reaction>
</comment>
<sequence>MKAKILFEDRNIIVVEKPPKMPCQSDKTLDEDLMSILINHCVEKEVLKEKPYLGLVHRLDRPVGGVLVLAKTKEANRSLSKQISEQGFLKEYLTIVCGKPSSPSGEFRDYLKKLITINMSKVVPQNTKGSKEAVLKYQLIDTVKTNEYGELSLMSISLETGRHHQIRVQLSNGGIPIWGDNKYNKTFIKKKEWSQISLWAHKLAFKHPDSNELVTFYSYPYDEYPWNIFHIKKRWF</sequence>
<accession>A0A1H3KVQ8</accession>
<dbReference type="GO" id="GO:0003723">
    <property type="term" value="F:RNA binding"/>
    <property type="evidence" value="ECO:0007669"/>
    <property type="project" value="InterPro"/>
</dbReference>
<dbReference type="InterPro" id="IPR020103">
    <property type="entry name" value="PsdUridine_synth_cat_dom_sf"/>
</dbReference>
<dbReference type="PANTHER" id="PTHR21600:SF81">
    <property type="entry name" value="21S RRNA PSEUDOURIDINE(2819) SYNTHASE"/>
    <property type="match status" value="1"/>
</dbReference>
<evidence type="ECO:0000313" key="7">
    <source>
        <dbReference type="Proteomes" id="UP000198625"/>
    </source>
</evidence>
<dbReference type="Pfam" id="PF00849">
    <property type="entry name" value="PseudoU_synth_2"/>
    <property type="match status" value="1"/>
</dbReference>
<dbReference type="GO" id="GO:0009982">
    <property type="term" value="F:pseudouridine synthase activity"/>
    <property type="evidence" value="ECO:0007669"/>
    <property type="project" value="InterPro"/>
</dbReference>
<dbReference type="CDD" id="cd02869">
    <property type="entry name" value="PseudoU_synth_RluA_like"/>
    <property type="match status" value="1"/>
</dbReference>
<dbReference type="AlphaFoldDB" id="A0A1H3KVQ8"/>
<dbReference type="RefSeq" id="WP_091726309.1">
    <property type="nucleotide sequence ID" value="NZ_FNQE01000002.1"/>
</dbReference>
<dbReference type="STRING" id="415015.SAMN05660462_00341"/>
<dbReference type="PANTHER" id="PTHR21600">
    <property type="entry name" value="MITOCHONDRIAL RNA PSEUDOURIDINE SYNTHASE"/>
    <property type="match status" value="1"/>
</dbReference>
<organism evidence="6 7">
    <name type="scientific">Proteiniborus ethanoligenes</name>
    <dbReference type="NCBI Taxonomy" id="415015"/>
    <lineage>
        <taxon>Bacteria</taxon>
        <taxon>Bacillati</taxon>
        <taxon>Bacillota</taxon>
        <taxon>Clostridia</taxon>
        <taxon>Eubacteriales</taxon>
        <taxon>Proteiniborus</taxon>
    </lineage>
</organism>
<proteinExistence type="predicted"/>
<keyword evidence="2" id="KW-0413">Isomerase</keyword>
<feature type="domain" description="Pseudouridine synthase RsuA/RluA-like" evidence="5">
    <location>
        <begin position="11"/>
        <end position="171"/>
    </location>
</feature>
<evidence type="ECO:0000313" key="6">
    <source>
        <dbReference type="EMBL" id="SDY56297.1"/>
    </source>
</evidence>
<dbReference type="Proteomes" id="UP000198625">
    <property type="component" value="Unassembled WGS sequence"/>
</dbReference>
<dbReference type="InterPro" id="IPR006145">
    <property type="entry name" value="PsdUridine_synth_RsuA/RluA"/>
</dbReference>
<protein>
    <recommendedName>
        <fullName evidence="3">RNA pseudouridylate synthase</fullName>
    </recommendedName>
    <alternativeName>
        <fullName evidence="4">RNA-uridine isomerase</fullName>
    </alternativeName>
</protein>
<evidence type="ECO:0000256" key="2">
    <source>
        <dbReference type="ARBA" id="ARBA00023235"/>
    </source>
</evidence>
<name>A0A1H3KVQ8_9FIRM</name>
<dbReference type="GO" id="GO:0000455">
    <property type="term" value="P:enzyme-directed rRNA pseudouridine synthesis"/>
    <property type="evidence" value="ECO:0007669"/>
    <property type="project" value="TreeGrafter"/>
</dbReference>
<evidence type="ECO:0000256" key="1">
    <source>
        <dbReference type="ARBA" id="ARBA00000073"/>
    </source>
</evidence>
<gene>
    <name evidence="6" type="ORF">SAMN05660462_00341</name>
</gene>
<dbReference type="EMBL" id="FNQE01000002">
    <property type="protein sequence ID" value="SDY56297.1"/>
    <property type="molecule type" value="Genomic_DNA"/>
</dbReference>
<dbReference type="SUPFAM" id="SSF55120">
    <property type="entry name" value="Pseudouridine synthase"/>
    <property type="match status" value="1"/>
</dbReference>
<dbReference type="InterPro" id="IPR050188">
    <property type="entry name" value="RluA_PseudoU_synthase"/>
</dbReference>
<dbReference type="OrthoDB" id="9773999at2"/>
<evidence type="ECO:0000256" key="3">
    <source>
        <dbReference type="ARBA" id="ARBA00031870"/>
    </source>
</evidence>
<evidence type="ECO:0000259" key="5">
    <source>
        <dbReference type="Pfam" id="PF00849"/>
    </source>
</evidence>
<keyword evidence="7" id="KW-1185">Reference proteome</keyword>